<dbReference type="AlphaFoldDB" id="A0A382XY38"/>
<accession>A0A382XY38</accession>
<organism evidence="1">
    <name type="scientific">marine metagenome</name>
    <dbReference type="NCBI Taxonomy" id="408172"/>
    <lineage>
        <taxon>unclassified sequences</taxon>
        <taxon>metagenomes</taxon>
        <taxon>ecological metagenomes</taxon>
    </lineage>
</organism>
<sequence length="67" mass="7628">SIEPIEKSIRSKIGRVISPRELKLIPELILEKNESPKIESIMKSTVFNVKKSAETGANFLRKMIDMD</sequence>
<gene>
    <name evidence="1" type="ORF">METZ01_LOCUS428767</name>
</gene>
<protein>
    <submittedName>
        <fullName evidence="1">Uncharacterized protein</fullName>
    </submittedName>
</protein>
<dbReference type="EMBL" id="UINC01171377">
    <property type="protein sequence ID" value="SVD75913.1"/>
    <property type="molecule type" value="Genomic_DNA"/>
</dbReference>
<evidence type="ECO:0000313" key="1">
    <source>
        <dbReference type="EMBL" id="SVD75913.1"/>
    </source>
</evidence>
<proteinExistence type="predicted"/>
<reference evidence="1" key="1">
    <citation type="submission" date="2018-05" db="EMBL/GenBank/DDBJ databases">
        <authorList>
            <person name="Lanie J.A."/>
            <person name="Ng W.-L."/>
            <person name="Kazmierczak K.M."/>
            <person name="Andrzejewski T.M."/>
            <person name="Davidsen T.M."/>
            <person name="Wayne K.J."/>
            <person name="Tettelin H."/>
            <person name="Glass J.I."/>
            <person name="Rusch D."/>
            <person name="Podicherti R."/>
            <person name="Tsui H.-C.T."/>
            <person name="Winkler M.E."/>
        </authorList>
    </citation>
    <scope>NUCLEOTIDE SEQUENCE</scope>
</reference>
<feature type="non-terminal residue" evidence="1">
    <location>
        <position position="1"/>
    </location>
</feature>
<name>A0A382XY38_9ZZZZ</name>